<dbReference type="InterPro" id="IPR036236">
    <property type="entry name" value="Znf_C2H2_sf"/>
</dbReference>
<dbReference type="AlphaFoldDB" id="A0A2J8RI19"/>
<name>A0A2J8RI19_PONAB</name>
<dbReference type="SUPFAM" id="SSF57667">
    <property type="entry name" value="beta-beta-alpha zinc fingers"/>
    <property type="match status" value="1"/>
</dbReference>
<feature type="region of interest" description="Disordered" evidence="1">
    <location>
        <begin position="1"/>
        <end position="32"/>
    </location>
</feature>
<comment type="caution">
    <text evidence="2">The sequence shown here is derived from an EMBL/GenBank/DDBJ whole genome shotgun (WGS) entry which is preliminary data.</text>
</comment>
<dbReference type="EMBL" id="NDHI03003691">
    <property type="protein sequence ID" value="PNJ08169.1"/>
    <property type="molecule type" value="Genomic_DNA"/>
</dbReference>
<evidence type="ECO:0000313" key="2">
    <source>
        <dbReference type="EMBL" id="PNJ08169.1"/>
    </source>
</evidence>
<dbReference type="Gene3D" id="3.30.160.60">
    <property type="entry name" value="Classic Zinc Finger"/>
    <property type="match status" value="1"/>
</dbReference>
<gene>
    <name evidence="2" type="ORF">CR201_G0050905</name>
</gene>
<protein>
    <submittedName>
        <fullName evidence="2">ZNF16 isoform 4</fullName>
    </submittedName>
</protein>
<proteinExistence type="predicted"/>
<evidence type="ECO:0000256" key="1">
    <source>
        <dbReference type="SAM" id="MobiDB-lite"/>
    </source>
</evidence>
<accession>A0A2J8RI19</accession>
<feature type="non-terminal residue" evidence="2">
    <location>
        <position position="221"/>
    </location>
</feature>
<feature type="compositionally biased region" description="Basic and acidic residues" evidence="1">
    <location>
        <begin position="1"/>
        <end position="10"/>
    </location>
</feature>
<organism evidence="2">
    <name type="scientific">Pongo abelii</name>
    <name type="common">Sumatran orangutan</name>
    <name type="synonym">Pongo pygmaeus abelii</name>
    <dbReference type="NCBI Taxonomy" id="9601"/>
    <lineage>
        <taxon>Eukaryota</taxon>
        <taxon>Metazoa</taxon>
        <taxon>Chordata</taxon>
        <taxon>Craniata</taxon>
        <taxon>Vertebrata</taxon>
        <taxon>Euteleostomi</taxon>
        <taxon>Mammalia</taxon>
        <taxon>Eutheria</taxon>
        <taxon>Euarchontoglires</taxon>
        <taxon>Primates</taxon>
        <taxon>Haplorrhini</taxon>
        <taxon>Catarrhini</taxon>
        <taxon>Hominidae</taxon>
        <taxon>Pongo</taxon>
    </lineage>
</organism>
<sequence>MPSLRTRREEAEMELSAPGPSPWTPAAQAHVNDAPAVTHPGSAACGTPCCSDTELEAICPHYQQPDCDTRTEDKEFLHKEDIHEDLESQAEISENYAGDVSQVPELGDLCDDVSERDWGVPEGRRLPQSLSQEGDFTPAAMGLLMGPLEEKDLDCNGFDSHFSLSPNLMACQEIPTEERPHLYDMGGQSFQHSMDLTGLEGVPTADSPLICNECGKTFQGN</sequence>
<reference evidence="2" key="1">
    <citation type="submission" date="2017-12" db="EMBL/GenBank/DDBJ databases">
        <title>High-resolution comparative analysis of great ape genomes.</title>
        <authorList>
            <person name="Pollen A."/>
            <person name="Hastie A."/>
            <person name="Hormozdiari F."/>
            <person name="Dougherty M."/>
            <person name="Liu R."/>
            <person name="Chaisson M."/>
            <person name="Hoppe E."/>
            <person name="Hill C."/>
            <person name="Pang A."/>
            <person name="Hillier L."/>
            <person name="Baker C."/>
            <person name="Armstrong J."/>
            <person name="Shendure J."/>
            <person name="Paten B."/>
            <person name="Wilson R."/>
            <person name="Chao H."/>
            <person name="Schneider V."/>
            <person name="Ventura M."/>
            <person name="Kronenberg Z."/>
            <person name="Murali S."/>
            <person name="Gordon D."/>
            <person name="Cantsilieris S."/>
            <person name="Munson K."/>
            <person name="Nelson B."/>
            <person name="Raja A."/>
            <person name="Underwood J."/>
            <person name="Diekhans M."/>
            <person name="Fiddes I."/>
            <person name="Haussler D."/>
            <person name="Eichler E."/>
        </authorList>
    </citation>
    <scope>NUCLEOTIDE SEQUENCE [LARGE SCALE GENOMIC DNA]</scope>
    <source>
        <strain evidence="2">Susie</strain>
    </source>
</reference>